<feature type="domain" description="Calcium channel YVC1-like C-terminal transmembrane" evidence="4">
    <location>
        <begin position="240"/>
        <end position="531"/>
    </location>
</feature>
<dbReference type="InterPro" id="IPR056336">
    <property type="entry name" value="YVC1_C"/>
</dbReference>
<feature type="transmembrane region" description="Helical" evidence="2">
    <location>
        <begin position="331"/>
        <end position="356"/>
    </location>
</feature>
<feature type="transmembrane region" description="Helical" evidence="2">
    <location>
        <begin position="504"/>
        <end position="527"/>
    </location>
</feature>
<feature type="transmembrane region" description="Helical" evidence="2">
    <location>
        <begin position="231"/>
        <end position="249"/>
    </location>
</feature>
<evidence type="ECO:0000259" key="4">
    <source>
        <dbReference type="Pfam" id="PF23317"/>
    </source>
</evidence>
<evidence type="ECO:0000313" key="6">
    <source>
        <dbReference type="Proteomes" id="UP000017559"/>
    </source>
</evidence>
<keyword evidence="2" id="KW-0812">Transmembrane</keyword>
<feature type="transmembrane region" description="Helical" evidence="2">
    <location>
        <begin position="425"/>
        <end position="446"/>
    </location>
</feature>
<sequence>MDPEVAPSTPMLAPSPEYLASVKVFPLIPSIKKEVFNTIDSALSWDQLTASDINFSVVRPIVYKFARLRNLSVVYACLVVRAYYMQLSEEDLAYAAVNLSRANLSEIIATKLLQHFASDYIQLTAVLTTCWNPLAGAPSSFVDEVVLLVGDNASDNPQSALEMAIATDAKSFVAHPIVQKVVNDIYIGKVIFTTAATRSVLADNYKPRGIQIYDSNSSPFLDHYRLRVPKYGAILEFLNFAFLLVTFVLCLSNKNADAMSLWEYVFIVFASAFALQEYTAAMEHGWQIYIANMWNVFDTSFIVIFSLYLGFRLTGIANGDAHSSEMAFDILAIDACILFPRLAFFAVSNHIVILSLRAMISQFLFFISIAAICFSGLLFTLWTLAKDGHEWTLRSISWLIVQIWFGNTYLSFAQATSFHPLFGPILMTCFAALSNTLLLTILISILSNTVARIDANATKEYLFQFTITTIEGVKADALFSYQPPFNILAFVVLKPLSWVLSPRALHSVNVFLIKLTNFPILVVIGFYERYLTSGQLLHKSGKEAALNFFNSLPRHIKHTPLVEALVGSSSSDLYEAIFDVEAEHEVELSEMSDDEVPRLRSVNSREPIHRRISPSPSGRQRPSSLVTPSRRENPSPLGSPRPYVSTNLDPPPSSPLAKLFTRGSSKEVTADTAQLKESVKRMEELVGDMKDPVRGLRDEIKELQDRQSRIESLLLTLTRGMRNERFPTNI</sequence>
<feature type="transmembrane region" description="Helical" evidence="2">
    <location>
        <begin position="293"/>
        <end position="311"/>
    </location>
</feature>
<keyword evidence="2" id="KW-1133">Transmembrane helix</keyword>
<dbReference type="EMBL" id="AWSO01000038">
    <property type="protein sequence ID" value="ESK96851.1"/>
    <property type="molecule type" value="Genomic_DNA"/>
</dbReference>
<dbReference type="PANTHER" id="PTHR35859:SF6">
    <property type="entry name" value="ION TRANSPORT DOMAIN-CONTAINING PROTEIN"/>
    <property type="match status" value="1"/>
</dbReference>
<feature type="transmembrane region" description="Helical" evidence="2">
    <location>
        <begin position="363"/>
        <end position="384"/>
    </location>
</feature>
<dbReference type="InterPro" id="IPR056337">
    <property type="entry name" value="LHD_YVC1"/>
</dbReference>
<proteinExistence type="predicted"/>
<gene>
    <name evidence="5" type="ORF">Moror_6429</name>
</gene>
<dbReference type="KEGG" id="mrr:Moror_6429"/>
<dbReference type="OrthoDB" id="2373987at2759"/>
<keyword evidence="5" id="KW-0675">Receptor</keyword>
<dbReference type="HOGENOM" id="CLU_009570_1_0_1"/>
<feature type="transmembrane region" description="Helical" evidence="2">
    <location>
        <begin position="396"/>
        <end position="413"/>
    </location>
</feature>
<dbReference type="Pfam" id="PF23317">
    <property type="entry name" value="YVC1_C"/>
    <property type="match status" value="1"/>
</dbReference>
<dbReference type="Proteomes" id="UP000017559">
    <property type="component" value="Unassembled WGS sequence"/>
</dbReference>
<feature type="compositionally biased region" description="Low complexity" evidence="1">
    <location>
        <begin position="613"/>
        <end position="624"/>
    </location>
</feature>
<evidence type="ECO:0000313" key="5">
    <source>
        <dbReference type="EMBL" id="ESK96851.1"/>
    </source>
</evidence>
<evidence type="ECO:0000259" key="3">
    <source>
        <dbReference type="Pfam" id="PF23190"/>
    </source>
</evidence>
<reference evidence="5 6" key="1">
    <citation type="journal article" date="2014" name="BMC Genomics">
        <title>Genome and secretome analysis of the hemibiotrophic fungal pathogen, Moniliophthora roreri, which causes frosty pod rot disease of cacao: mechanisms of the biotrophic and necrotrophic phases.</title>
        <authorList>
            <person name="Meinhardt L.W."/>
            <person name="Costa G.G.L."/>
            <person name="Thomazella D.P.T."/>
            <person name="Teixeira P.J.P.L."/>
            <person name="Carazzolle M.F."/>
            <person name="Schuster S.C."/>
            <person name="Carlson J.E."/>
            <person name="Guiltinan M.J."/>
            <person name="Mieczkowski P."/>
            <person name="Farmer A."/>
            <person name="Ramaraj T."/>
            <person name="Crozier J."/>
            <person name="Davis R.E."/>
            <person name="Shao J."/>
            <person name="Melnick R.L."/>
            <person name="Pereira G.A.G."/>
            <person name="Bailey B.A."/>
        </authorList>
    </citation>
    <scope>NUCLEOTIDE SEQUENCE [LARGE SCALE GENOMIC DNA]</scope>
    <source>
        <strain evidence="5 6">MCA 2997</strain>
    </source>
</reference>
<accession>V2XVF1</accession>
<evidence type="ECO:0000256" key="2">
    <source>
        <dbReference type="SAM" id="Phobius"/>
    </source>
</evidence>
<feature type="transmembrane region" description="Helical" evidence="2">
    <location>
        <begin position="261"/>
        <end position="281"/>
    </location>
</feature>
<dbReference type="InterPro" id="IPR052971">
    <property type="entry name" value="TRP_calcium_channel"/>
</dbReference>
<feature type="domain" description="YVC1 N-terminal linker helical" evidence="3">
    <location>
        <begin position="25"/>
        <end position="195"/>
    </location>
</feature>
<feature type="region of interest" description="Disordered" evidence="1">
    <location>
        <begin position="588"/>
        <end position="654"/>
    </location>
</feature>
<name>V2XVF1_MONRO</name>
<dbReference type="AlphaFoldDB" id="V2XVF1"/>
<dbReference type="STRING" id="1381753.V2XVF1"/>
<dbReference type="Pfam" id="PF23190">
    <property type="entry name" value="LHD_TRPY1"/>
    <property type="match status" value="1"/>
</dbReference>
<organism evidence="5 6">
    <name type="scientific">Moniliophthora roreri (strain MCA 2997)</name>
    <name type="common">Cocoa frosty pod rot fungus</name>
    <name type="synonym">Crinipellis roreri</name>
    <dbReference type="NCBI Taxonomy" id="1381753"/>
    <lineage>
        <taxon>Eukaryota</taxon>
        <taxon>Fungi</taxon>
        <taxon>Dikarya</taxon>
        <taxon>Basidiomycota</taxon>
        <taxon>Agaricomycotina</taxon>
        <taxon>Agaricomycetes</taxon>
        <taxon>Agaricomycetidae</taxon>
        <taxon>Agaricales</taxon>
        <taxon>Marasmiineae</taxon>
        <taxon>Marasmiaceae</taxon>
        <taxon>Moniliophthora</taxon>
    </lineage>
</organism>
<dbReference type="PANTHER" id="PTHR35859">
    <property type="entry name" value="NONSELECTIVE CATION CHANNEL PROTEIN"/>
    <property type="match status" value="1"/>
</dbReference>
<keyword evidence="2" id="KW-0472">Membrane</keyword>
<keyword evidence="6" id="KW-1185">Reference proteome</keyword>
<evidence type="ECO:0000256" key="1">
    <source>
        <dbReference type="SAM" id="MobiDB-lite"/>
    </source>
</evidence>
<comment type="caution">
    <text evidence="5">The sequence shown here is derived from an EMBL/GenBank/DDBJ whole genome shotgun (WGS) entry which is preliminary data.</text>
</comment>
<protein>
    <submittedName>
        <fullName evidence="5">Receptor-activated ca2+-permeable cation channel</fullName>
    </submittedName>
</protein>